<dbReference type="GO" id="GO:0008385">
    <property type="term" value="C:IkappaB kinase complex"/>
    <property type="evidence" value="ECO:0007669"/>
    <property type="project" value="TreeGrafter"/>
</dbReference>
<proteinExistence type="predicted"/>
<dbReference type="Gene3D" id="1.10.510.10">
    <property type="entry name" value="Transferase(Phosphotransferase) domain 1"/>
    <property type="match status" value="1"/>
</dbReference>
<keyword evidence="3" id="KW-0963">Cytoplasm</keyword>
<comment type="catalytic activity">
    <reaction evidence="9">
        <text>L-seryl-[I-kappa-B protein] + ATP = O-phospho-L-seryl-[I-kappa-B protein] + ADP + H(+)</text>
        <dbReference type="Rhea" id="RHEA:19073"/>
        <dbReference type="Rhea" id="RHEA-COMP:13698"/>
        <dbReference type="Rhea" id="RHEA-COMP:13699"/>
        <dbReference type="ChEBI" id="CHEBI:15378"/>
        <dbReference type="ChEBI" id="CHEBI:29999"/>
        <dbReference type="ChEBI" id="CHEBI:30616"/>
        <dbReference type="ChEBI" id="CHEBI:83421"/>
        <dbReference type="ChEBI" id="CHEBI:456216"/>
        <dbReference type="EC" id="2.7.11.10"/>
    </reaction>
</comment>
<evidence type="ECO:0000256" key="8">
    <source>
        <dbReference type="ARBA" id="ARBA00022840"/>
    </source>
</evidence>
<accession>A0A8J9YDH4</accession>
<dbReference type="PANTHER" id="PTHR22969">
    <property type="entry name" value="IKB KINASE"/>
    <property type="match status" value="1"/>
</dbReference>
<keyword evidence="5" id="KW-0808">Transferase</keyword>
<dbReference type="GO" id="GO:0008384">
    <property type="term" value="F:IkappaB kinase activity"/>
    <property type="evidence" value="ECO:0007669"/>
    <property type="project" value="UniProtKB-EC"/>
</dbReference>
<evidence type="ECO:0000256" key="7">
    <source>
        <dbReference type="ARBA" id="ARBA00022777"/>
    </source>
</evidence>
<dbReference type="InterPro" id="IPR011009">
    <property type="entry name" value="Kinase-like_dom_sf"/>
</dbReference>
<evidence type="ECO:0000256" key="1">
    <source>
        <dbReference type="ARBA" id="ARBA00004496"/>
    </source>
</evidence>
<feature type="non-terminal residue" evidence="11">
    <location>
        <position position="775"/>
    </location>
</feature>
<dbReference type="Gene3D" id="1.20.1270.250">
    <property type="match status" value="1"/>
</dbReference>
<dbReference type="GO" id="GO:0033209">
    <property type="term" value="P:tumor necrosis factor-mediated signaling pathway"/>
    <property type="evidence" value="ECO:0007669"/>
    <property type="project" value="TreeGrafter"/>
</dbReference>
<dbReference type="SUPFAM" id="SSF56112">
    <property type="entry name" value="Protein kinase-like (PK-like)"/>
    <property type="match status" value="1"/>
</dbReference>
<dbReference type="EMBL" id="OV170226">
    <property type="protein sequence ID" value="CAH0726719.1"/>
    <property type="molecule type" value="Genomic_DNA"/>
</dbReference>
<sequence length="775" mass="89041">MDDLVFIGDWIKDRVLGSGSFGIVVLWRHKNNEEKLAIKTCKWSNELTAKHRERWTKEVEMLQTCNHPSIVGTKELPPEFLTGLARANPSRLPILCMEYCSGGDLRQLLNKANSCCGLKETQVRKILKDIGSAMRFLHSNKITHRDLKPENIVVDVKPATNIGADQNPTLNIESYKIIDLGYAKEIDSNSICASFVGTLQYLAPELFYSKTYSNSVDFWSFGLLAFEIICGVRPFLPFKAPVEWMPFVKKKSHDNICVHETFHGDVNYSNEIFPENHISKPLKALIEEWLKVALEWDPKLRGRDSPSKVTFDIPSEGRNTYVGSNVIIFSSLEQILSKKIIKIFCVTTMSHMAYEIYNTTQIKDIKLWIYEEMKFPAEDQIIISQSSYINLNNEEIVMNYFDENKAVMLYLYNKKKMLDDSVPPTVPKAVQRILENPKTLFNYRNSQNLYKSAFYFIISQMEIYEAFINGIIFSAESLKQESKQLLIKYNNVDKDIGKLLGQVEILTNMTKLGKSHIDSLKENDIGTNVLGGFGKIFKDADNLLEETQKLQNAWSQMSVRLQSAARRSNEDISAYVKAFLGKYNYQNIFIEAHKTFVSYNKSDFYNGNREKERYCSDIMKLCYNCLKLRSSILQELQHQPFIIKFKDLNTEFDKISDIITHATDHTERLGNNLSALIHEFSNCIWSTISVVVREADNVSDLPYSVVSFQKRDFKIGEAVSSHCIPVNTVEDESVKSLISESLKLRQNHTSLCEKLKSQKIYLQQTICDFSFLNND</sequence>
<reference evidence="11" key="1">
    <citation type="submission" date="2021-12" db="EMBL/GenBank/DDBJ databases">
        <authorList>
            <person name="Martin H S."/>
        </authorList>
    </citation>
    <scope>NUCLEOTIDE SEQUENCE</scope>
</reference>
<keyword evidence="7" id="KW-0418">Kinase</keyword>
<keyword evidence="12" id="KW-1185">Reference proteome</keyword>
<evidence type="ECO:0000313" key="12">
    <source>
        <dbReference type="Proteomes" id="UP000838878"/>
    </source>
</evidence>
<dbReference type="GO" id="GO:0005524">
    <property type="term" value="F:ATP binding"/>
    <property type="evidence" value="ECO:0007669"/>
    <property type="project" value="UniProtKB-KW"/>
</dbReference>
<dbReference type="PROSITE" id="PS50011">
    <property type="entry name" value="PROTEIN_KINASE_DOM"/>
    <property type="match status" value="1"/>
</dbReference>
<evidence type="ECO:0000256" key="6">
    <source>
        <dbReference type="ARBA" id="ARBA00022741"/>
    </source>
</evidence>
<feature type="domain" description="Protein kinase" evidence="10">
    <location>
        <begin position="10"/>
        <end position="322"/>
    </location>
</feature>
<dbReference type="EC" id="2.7.11.10" evidence="2"/>
<evidence type="ECO:0000256" key="9">
    <source>
        <dbReference type="ARBA" id="ARBA00048789"/>
    </source>
</evidence>
<evidence type="ECO:0000256" key="3">
    <source>
        <dbReference type="ARBA" id="ARBA00022490"/>
    </source>
</evidence>
<dbReference type="GO" id="GO:0045944">
    <property type="term" value="P:positive regulation of transcription by RNA polymerase II"/>
    <property type="evidence" value="ECO:0007669"/>
    <property type="project" value="TreeGrafter"/>
</dbReference>
<gene>
    <name evidence="11" type="ORF">BINO364_LOCUS12149</name>
</gene>
<dbReference type="PANTHER" id="PTHR22969:SF17">
    <property type="entry name" value="INHIBITOR OF NUCLEAR FACTOR KAPPA-B KINASE SUBUNIT BETA"/>
    <property type="match status" value="1"/>
</dbReference>
<dbReference type="PROSITE" id="PS00108">
    <property type="entry name" value="PROTEIN_KINASE_ST"/>
    <property type="match status" value="1"/>
</dbReference>
<dbReference type="SMART" id="SM00220">
    <property type="entry name" value="S_TKc"/>
    <property type="match status" value="1"/>
</dbReference>
<protein>
    <recommendedName>
        <fullName evidence="2">IkappaB kinase</fullName>
        <ecNumber evidence="2">2.7.11.10</ecNumber>
    </recommendedName>
</protein>
<dbReference type="InterPro" id="IPR008271">
    <property type="entry name" value="Ser/Thr_kinase_AS"/>
</dbReference>
<dbReference type="Gene3D" id="3.10.20.90">
    <property type="entry name" value="Phosphatidylinositol 3-kinase Catalytic Subunit, Chain A, domain 1"/>
    <property type="match status" value="1"/>
</dbReference>
<dbReference type="InterPro" id="IPR000719">
    <property type="entry name" value="Prot_kinase_dom"/>
</dbReference>
<keyword evidence="8" id="KW-0067">ATP-binding</keyword>
<dbReference type="OrthoDB" id="267381at2759"/>
<organism evidence="11 12">
    <name type="scientific">Brenthis ino</name>
    <name type="common">lesser marbled fritillary</name>
    <dbReference type="NCBI Taxonomy" id="405034"/>
    <lineage>
        <taxon>Eukaryota</taxon>
        <taxon>Metazoa</taxon>
        <taxon>Ecdysozoa</taxon>
        <taxon>Arthropoda</taxon>
        <taxon>Hexapoda</taxon>
        <taxon>Insecta</taxon>
        <taxon>Pterygota</taxon>
        <taxon>Neoptera</taxon>
        <taxon>Endopterygota</taxon>
        <taxon>Lepidoptera</taxon>
        <taxon>Glossata</taxon>
        <taxon>Ditrysia</taxon>
        <taxon>Papilionoidea</taxon>
        <taxon>Nymphalidae</taxon>
        <taxon>Heliconiinae</taxon>
        <taxon>Argynnini</taxon>
        <taxon>Brenthis</taxon>
    </lineage>
</organism>
<evidence type="ECO:0000256" key="2">
    <source>
        <dbReference type="ARBA" id="ARBA00012442"/>
    </source>
</evidence>
<dbReference type="InterPro" id="IPR051180">
    <property type="entry name" value="IKK"/>
</dbReference>
<dbReference type="AlphaFoldDB" id="A0A8J9YDH4"/>
<keyword evidence="4" id="KW-0723">Serine/threonine-protein kinase</keyword>
<dbReference type="Pfam" id="PF00069">
    <property type="entry name" value="Pkinase"/>
    <property type="match status" value="1"/>
</dbReference>
<evidence type="ECO:0000259" key="10">
    <source>
        <dbReference type="PROSITE" id="PS50011"/>
    </source>
</evidence>
<evidence type="ECO:0000256" key="4">
    <source>
        <dbReference type="ARBA" id="ARBA00022527"/>
    </source>
</evidence>
<keyword evidence="6" id="KW-0547">Nucleotide-binding</keyword>
<dbReference type="InterPro" id="IPR046375">
    <property type="entry name" value="IKBKB_SDD_sf"/>
</dbReference>
<evidence type="ECO:0000256" key="5">
    <source>
        <dbReference type="ARBA" id="ARBA00022679"/>
    </source>
</evidence>
<evidence type="ECO:0000313" key="11">
    <source>
        <dbReference type="EMBL" id="CAH0726719.1"/>
    </source>
</evidence>
<dbReference type="Proteomes" id="UP000838878">
    <property type="component" value="Chromosome 6"/>
</dbReference>
<comment type="subcellular location">
    <subcellularLocation>
        <location evidence="1">Cytoplasm</location>
    </subcellularLocation>
</comment>
<name>A0A8J9YDH4_9NEOP</name>